<dbReference type="Pfam" id="PF07898">
    <property type="entry name" value="DUF1676"/>
    <property type="match status" value="1"/>
</dbReference>
<dbReference type="InterPro" id="IPR012464">
    <property type="entry name" value="DUF1676"/>
</dbReference>
<protein>
    <submittedName>
        <fullName evidence="2">Uncharacterized protein</fullName>
    </submittedName>
</protein>
<dbReference type="EMBL" id="JXJN01008559">
    <property type="status" value="NOT_ANNOTATED_CDS"/>
    <property type="molecule type" value="Genomic_DNA"/>
</dbReference>
<dbReference type="Proteomes" id="UP000092460">
    <property type="component" value="Unassembled WGS sequence"/>
</dbReference>
<evidence type="ECO:0000313" key="3">
    <source>
        <dbReference type="Proteomes" id="UP000092460"/>
    </source>
</evidence>
<dbReference type="PANTHER" id="PTHR21879">
    <property type="entry name" value="FI03362P-RELATED-RELATED"/>
    <property type="match status" value="1"/>
</dbReference>
<reference evidence="2" key="2">
    <citation type="submission" date="2020-05" db="UniProtKB">
        <authorList>
            <consortium name="EnsemblMetazoa"/>
        </authorList>
    </citation>
    <scope>IDENTIFICATION</scope>
    <source>
        <strain evidence="2">IAEA</strain>
    </source>
</reference>
<feature type="transmembrane region" description="Helical" evidence="1">
    <location>
        <begin position="232"/>
        <end position="253"/>
    </location>
</feature>
<evidence type="ECO:0000256" key="1">
    <source>
        <dbReference type="SAM" id="Phobius"/>
    </source>
</evidence>
<keyword evidence="1" id="KW-0812">Transmembrane</keyword>
<reference evidence="3" key="1">
    <citation type="submission" date="2015-01" db="EMBL/GenBank/DDBJ databases">
        <authorList>
            <person name="Aksoy S."/>
            <person name="Warren W."/>
            <person name="Wilson R.K."/>
        </authorList>
    </citation>
    <scope>NUCLEOTIDE SEQUENCE [LARGE SCALE GENOMIC DNA]</scope>
    <source>
        <strain evidence="3">IAEA</strain>
    </source>
</reference>
<feature type="transmembrane region" description="Helical" evidence="1">
    <location>
        <begin position="209"/>
        <end position="226"/>
    </location>
</feature>
<evidence type="ECO:0000313" key="2">
    <source>
        <dbReference type="EnsemblMetazoa" id="GPPI019009-PA"/>
    </source>
</evidence>
<dbReference type="VEuPathDB" id="VectorBase:GPPI019009"/>
<dbReference type="EnsemblMetazoa" id="GPPI019009-RA">
    <property type="protein sequence ID" value="GPPI019009-PA"/>
    <property type="gene ID" value="GPPI019009"/>
</dbReference>
<keyword evidence="1" id="KW-0472">Membrane</keyword>
<sequence>MEYGDKRVRERDPSKYNKVEQGEVTNMSTILCDLKNLILLISLHFCLTTSMEHIDNNYRNSSDFVSASGRVSPVHSDEYVGRQLRQCRDTRNLLSCIKYKATKIVWKFAANGFAFFPHEHGRELREDKRRIRFIQLDEPSDIAAFSNARSQQDDSELLGLIKFIKRAAEMFGQRHGFQFALSSDSGLRITDTGLSEEGRGRHEKKKHKWLVILPLIILMKIAYLKMTVVGLLVGVLGLNAVIIGGVGWLIHYLKHKTLCKIHPKFVQHHLHTYDGDPTEYSQFVGSSAHYSPSSGGTPYEIGSQTYSKDWSMSRAYKGYNMLDGVGKDLK</sequence>
<dbReference type="AlphaFoldDB" id="A0A1B0B4V7"/>
<dbReference type="GO" id="GO:0016020">
    <property type="term" value="C:membrane"/>
    <property type="evidence" value="ECO:0007669"/>
    <property type="project" value="TreeGrafter"/>
</dbReference>
<keyword evidence="3" id="KW-1185">Reference proteome</keyword>
<dbReference type="PANTHER" id="PTHR21879:SF26">
    <property type="entry name" value="OSIRIS 1"/>
    <property type="match status" value="1"/>
</dbReference>
<organism evidence="2 3">
    <name type="scientific">Glossina palpalis gambiensis</name>
    <dbReference type="NCBI Taxonomy" id="67801"/>
    <lineage>
        <taxon>Eukaryota</taxon>
        <taxon>Metazoa</taxon>
        <taxon>Ecdysozoa</taxon>
        <taxon>Arthropoda</taxon>
        <taxon>Hexapoda</taxon>
        <taxon>Insecta</taxon>
        <taxon>Pterygota</taxon>
        <taxon>Neoptera</taxon>
        <taxon>Endopterygota</taxon>
        <taxon>Diptera</taxon>
        <taxon>Brachycera</taxon>
        <taxon>Muscomorpha</taxon>
        <taxon>Hippoboscoidea</taxon>
        <taxon>Glossinidae</taxon>
        <taxon>Glossina</taxon>
    </lineage>
</organism>
<proteinExistence type="predicted"/>
<accession>A0A1B0B4V7</accession>
<name>A0A1B0B4V7_9MUSC</name>
<keyword evidence="1" id="KW-1133">Transmembrane helix</keyword>
<dbReference type="STRING" id="67801.A0A1B0B4V7"/>